<comment type="caution">
    <text evidence="1">The sequence shown here is derived from an EMBL/GenBank/DDBJ whole genome shotgun (WGS) entry which is preliminary data.</text>
</comment>
<evidence type="ECO:0000313" key="1">
    <source>
        <dbReference type="EMBL" id="OGK23188.1"/>
    </source>
</evidence>
<accession>A0A1F7GW29</accession>
<evidence type="ECO:0000313" key="2">
    <source>
        <dbReference type="Proteomes" id="UP000177159"/>
    </source>
</evidence>
<dbReference type="Gene3D" id="3.40.50.150">
    <property type="entry name" value="Vaccinia Virus protein VP39"/>
    <property type="match status" value="1"/>
</dbReference>
<dbReference type="Pfam" id="PF13489">
    <property type="entry name" value="Methyltransf_23"/>
    <property type="match status" value="1"/>
</dbReference>
<name>A0A1F7GW29_9BACT</name>
<dbReference type="CDD" id="cd02440">
    <property type="entry name" value="AdoMet_MTases"/>
    <property type="match status" value="1"/>
</dbReference>
<organism evidence="1 2">
    <name type="scientific">Candidatus Roizmanbacteria bacterium RIFCSPHIGHO2_02_FULL_37_24</name>
    <dbReference type="NCBI Taxonomy" id="1802037"/>
    <lineage>
        <taxon>Bacteria</taxon>
        <taxon>Candidatus Roizmaniibacteriota</taxon>
    </lineage>
</organism>
<dbReference type="EMBL" id="MFZM01000024">
    <property type="protein sequence ID" value="OGK23188.1"/>
    <property type="molecule type" value="Genomic_DNA"/>
</dbReference>
<dbReference type="Proteomes" id="UP000177159">
    <property type="component" value="Unassembled WGS sequence"/>
</dbReference>
<dbReference type="AlphaFoldDB" id="A0A1F7GW29"/>
<proteinExistence type="predicted"/>
<reference evidence="1 2" key="1">
    <citation type="journal article" date="2016" name="Nat. Commun.">
        <title>Thousands of microbial genomes shed light on interconnected biogeochemical processes in an aquifer system.</title>
        <authorList>
            <person name="Anantharaman K."/>
            <person name="Brown C.T."/>
            <person name="Hug L.A."/>
            <person name="Sharon I."/>
            <person name="Castelle C.J."/>
            <person name="Probst A.J."/>
            <person name="Thomas B.C."/>
            <person name="Singh A."/>
            <person name="Wilkins M.J."/>
            <person name="Karaoz U."/>
            <person name="Brodie E.L."/>
            <person name="Williams K.H."/>
            <person name="Hubbard S.S."/>
            <person name="Banfield J.F."/>
        </authorList>
    </citation>
    <scope>NUCLEOTIDE SEQUENCE [LARGE SCALE GENOMIC DNA]</scope>
</reference>
<dbReference type="SUPFAM" id="SSF53335">
    <property type="entry name" value="S-adenosyl-L-methionine-dependent methyltransferases"/>
    <property type="match status" value="1"/>
</dbReference>
<dbReference type="PANTHER" id="PTHR43861:SF6">
    <property type="entry name" value="METHYLTRANSFERASE TYPE 11"/>
    <property type="match status" value="1"/>
</dbReference>
<dbReference type="PANTHER" id="PTHR43861">
    <property type="entry name" value="TRANS-ACONITATE 2-METHYLTRANSFERASE-RELATED"/>
    <property type="match status" value="1"/>
</dbReference>
<gene>
    <name evidence="1" type="ORF">A3C24_00835</name>
</gene>
<protein>
    <recommendedName>
        <fullName evidence="3">Methyltransferase type 11 domain-containing protein</fullName>
    </recommendedName>
</protein>
<sequence length="296" mass="34431">MIQQRCALCGTDDFTILYPANFKVHDIDAKIFSARRLPDRIHYQIVKCNKDGLIYSTPILEYKKIEKLYRKSFTTYDEHIKNLNETYGYYLKELNRFKSKKSRLLEIGCGNGFFLKEALFQGYKEVFGVEPGSKSVSMAPPEIRKNIVIDLFKHGLFKDNFFDVICCFQTFDHIPNPNEFLSECYKILKKGGHVLFINHDVESLSARILRESSPIIDIEHTYLYSKKTMREIFSKNKFRVLTIENAFSMHDLSHWIWLFPLPAGIKKVVLRLLKITGIGKAKIKIYPGNLVLIARA</sequence>
<dbReference type="InterPro" id="IPR029063">
    <property type="entry name" value="SAM-dependent_MTases_sf"/>
</dbReference>
<evidence type="ECO:0008006" key="3">
    <source>
        <dbReference type="Google" id="ProtNLM"/>
    </source>
</evidence>